<accession>A0ABV3F361</accession>
<dbReference type="RefSeq" id="WP_357973677.1">
    <property type="nucleotide sequence ID" value="NZ_JBFAIH010000002.1"/>
</dbReference>
<keyword evidence="5" id="KW-1185">Reference proteome</keyword>
<reference evidence="4 5" key="1">
    <citation type="submission" date="2024-06" db="EMBL/GenBank/DDBJ databases">
        <title>The Natural Products Discovery Center: Release of the First 8490 Sequenced Strains for Exploring Actinobacteria Biosynthetic Diversity.</title>
        <authorList>
            <person name="Kalkreuter E."/>
            <person name="Kautsar S.A."/>
            <person name="Yang D."/>
            <person name="Bader C.D."/>
            <person name="Teijaro C.N."/>
            <person name="Fluegel L."/>
            <person name="Davis C.M."/>
            <person name="Simpson J.R."/>
            <person name="Lauterbach L."/>
            <person name="Steele A.D."/>
            <person name="Gui C."/>
            <person name="Meng S."/>
            <person name="Li G."/>
            <person name="Viehrig K."/>
            <person name="Ye F."/>
            <person name="Su P."/>
            <person name="Kiefer A.F."/>
            <person name="Nichols A."/>
            <person name="Cepeda A.J."/>
            <person name="Yan W."/>
            <person name="Fan B."/>
            <person name="Jiang Y."/>
            <person name="Adhikari A."/>
            <person name="Zheng C.-J."/>
            <person name="Schuster L."/>
            <person name="Cowan T.M."/>
            <person name="Smanski M.J."/>
            <person name="Chevrette M.G."/>
            <person name="De Carvalho L.P.S."/>
            <person name="Shen B."/>
        </authorList>
    </citation>
    <scope>NUCLEOTIDE SEQUENCE [LARGE SCALE GENOMIC DNA]</scope>
    <source>
        <strain evidence="4 5">NPDC050671</strain>
    </source>
</reference>
<keyword evidence="2 4" id="KW-0378">Hydrolase</keyword>
<dbReference type="SUPFAM" id="SSF54637">
    <property type="entry name" value="Thioesterase/thiol ester dehydrase-isomerase"/>
    <property type="match status" value="1"/>
</dbReference>
<comment type="similarity">
    <text evidence="1">Belongs to the thioesterase PaaI family.</text>
</comment>
<organism evidence="4 5">
    <name type="scientific">Nocardia fusca</name>
    <dbReference type="NCBI Taxonomy" id="941183"/>
    <lineage>
        <taxon>Bacteria</taxon>
        <taxon>Bacillati</taxon>
        <taxon>Actinomycetota</taxon>
        <taxon>Actinomycetes</taxon>
        <taxon>Mycobacteriales</taxon>
        <taxon>Nocardiaceae</taxon>
        <taxon>Nocardia</taxon>
    </lineage>
</organism>
<evidence type="ECO:0000313" key="5">
    <source>
        <dbReference type="Proteomes" id="UP001551658"/>
    </source>
</evidence>
<evidence type="ECO:0000259" key="3">
    <source>
        <dbReference type="Pfam" id="PF03061"/>
    </source>
</evidence>
<dbReference type="EMBL" id="JBFAIH010000002">
    <property type="protein sequence ID" value="MEV0361965.1"/>
    <property type="molecule type" value="Genomic_DNA"/>
</dbReference>
<name>A0ABV3F361_9NOCA</name>
<comment type="caution">
    <text evidence="4">The sequence shown here is derived from an EMBL/GenBank/DDBJ whole genome shotgun (WGS) entry which is preliminary data.</text>
</comment>
<evidence type="ECO:0000256" key="2">
    <source>
        <dbReference type="ARBA" id="ARBA00022801"/>
    </source>
</evidence>
<dbReference type="Pfam" id="PF03061">
    <property type="entry name" value="4HBT"/>
    <property type="match status" value="1"/>
</dbReference>
<sequence>MPRSIDVTSVRATPEDLTELNAKGFDGVVGLRVTEVSPDRVRGEWTVEPLLLQATGVLHGGVHCAVIESLASTAGWTWLNREGGPGGVALGVANSTDFIRATTTGTLTAEATPVHRGRQQQIWQVTVSDEQQRLIARGQVRLQNVGVGA</sequence>
<dbReference type="InterPro" id="IPR006683">
    <property type="entry name" value="Thioestr_dom"/>
</dbReference>
<dbReference type="InterPro" id="IPR003736">
    <property type="entry name" value="PAAI_dom"/>
</dbReference>
<dbReference type="EC" id="3.1.2.-" evidence="4"/>
<evidence type="ECO:0000256" key="1">
    <source>
        <dbReference type="ARBA" id="ARBA00008324"/>
    </source>
</evidence>
<dbReference type="NCBIfam" id="TIGR00369">
    <property type="entry name" value="unchar_dom_1"/>
    <property type="match status" value="1"/>
</dbReference>
<feature type="domain" description="Thioesterase" evidence="3">
    <location>
        <begin position="56"/>
        <end position="135"/>
    </location>
</feature>
<dbReference type="InterPro" id="IPR029069">
    <property type="entry name" value="HotDog_dom_sf"/>
</dbReference>
<dbReference type="CDD" id="cd03443">
    <property type="entry name" value="PaaI_thioesterase"/>
    <property type="match status" value="1"/>
</dbReference>
<dbReference type="PANTHER" id="PTHR43240">
    <property type="entry name" value="1,4-DIHYDROXY-2-NAPHTHOYL-COA THIOESTERASE 1"/>
    <property type="match status" value="1"/>
</dbReference>
<dbReference type="Proteomes" id="UP001551658">
    <property type="component" value="Unassembled WGS sequence"/>
</dbReference>
<evidence type="ECO:0000313" key="4">
    <source>
        <dbReference type="EMBL" id="MEV0361965.1"/>
    </source>
</evidence>
<dbReference type="GO" id="GO:0016787">
    <property type="term" value="F:hydrolase activity"/>
    <property type="evidence" value="ECO:0007669"/>
    <property type="project" value="UniProtKB-KW"/>
</dbReference>
<proteinExistence type="inferred from homology"/>
<dbReference type="PANTHER" id="PTHR43240:SF5">
    <property type="entry name" value="1,4-DIHYDROXY-2-NAPHTHOYL-COA THIOESTERASE 1"/>
    <property type="match status" value="1"/>
</dbReference>
<dbReference type="Gene3D" id="3.10.129.10">
    <property type="entry name" value="Hotdog Thioesterase"/>
    <property type="match status" value="1"/>
</dbReference>
<protein>
    <submittedName>
        <fullName evidence="4">PaaI family thioesterase</fullName>
        <ecNumber evidence="4">3.1.2.-</ecNumber>
    </submittedName>
</protein>
<gene>
    <name evidence="4" type="ORF">AB0H72_04605</name>
</gene>